<organism evidence="5 6">
    <name type="scientific">Klebsiella pneumoniae</name>
    <dbReference type="NCBI Taxonomy" id="573"/>
    <lineage>
        <taxon>Bacteria</taxon>
        <taxon>Pseudomonadati</taxon>
        <taxon>Pseudomonadota</taxon>
        <taxon>Gammaproteobacteria</taxon>
        <taxon>Enterobacterales</taxon>
        <taxon>Enterobacteriaceae</taxon>
        <taxon>Klebsiella/Raoultella group</taxon>
        <taxon>Klebsiella</taxon>
        <taxon>Klebsiella pneumoniae complex</taxon>
    </lineage>
</organism>
<dbReference type="Gene3D" id="3.40.50.720">
    <property type="entry name" value="NAD(P)-binding Rossmann-like Domain"/>
    <property type="match status" value="1"/>
</dbReference>
<dbReference type="Proteomes" id="UP000251088">
    <property type="component" value="Unassembled WGS sequence"/>
</dbReference>
<dbReference type="GO" id="GO:0005829">
    <property type="term" value="C:cytosol"/>
    <property type="evidence" value="ECO:0007669"/>
    <property type="project" value="UniProtKB-ARBA"/>
</dbReference>
<dbReference type="InterPro" id="IPR006140">
    <property type="entry name" value="D-isomer_DH_NAD-bd"/>
</dbReference>
<evidence type="ECO:0000256" key="2">
    <source>
        <dbReference type="ARBA" id="ARBA00023002"/>
    </source>
</evidence>
<sequence length="88" mass="9616">MIGTGKIGVAMLRILKGFGMRLLAFDPYPSAAALELGVEYVDLATLYKESDVISLHCPLTDENYHLLNREAFDQMKDGVMVINTAAAP</sequence>
<dbReference type="InterPro" id="IPR058205">
    <property type="entry name" value="D-LDH-like"/>
</dbReference>
<comment type="similarity">
    <text evidence="1">Belongs to the D-isomer specific 2-hydroxyacid dehydrogenase family.</text>
</comment>
<gene>
    <name evidence="5" type="primary">ldhA_2</name>
    <name evidence="5" type="ORF">NCTC9128_02154</name>
</gene>
<dbReference type="GO" id="GO:0008720">
    <property type="term" value="F:D-lactate dehydrogenase (NAD+) activity"/>
    <property type="evidence" value="ECO:0007669"/>
    <property type="project" value="UniProtKB-EC"/>
</dbReference>
<evidence type="ECO:0000256" key="3">
    <source>
        <dbReference type="ARBA" id="ARBA00023027"/>
    </source>
</evidence>
<evidence type="ECO:0000313" key="5">
    <source>
        <dbReference type="EMBL" id="SQC14072.1"/>
    </source>
</evidence>
<dbReference type="PANTHER" id="PTHR43026">
    <property type="entry name" value="2-HYDROXYACID DEHYDROGENASE HOMOLOG 1-RELATED"/>
    <property type="match status" value="1"/>
</dbReference>
<reference evidence="5 6" key="1">
    <citation type="submission" date="2018-06" db="EMBL/GenBank/DDBJ databases">
        <authorList>
            <consortium name="Pathogen Informatics"/>
            <person name="Doyle S."/>
        </authorList>
    </citation>
    <scope>NUCLEOTIDE SEQUENCE [LARGE SCALE GENOMIC DNA]</scope>
    <source>
        <strain evidence="5 6">NCTC9128</strain>
    </source>
</reference>
<dbReference type="SUPFAM" id="SSF51735">
    <property type="entry name" value="NAD(P)-binding Rossmann-fold domains"/>
    <property type="match status" value="1"/>
</dbReference>
<protein>
    <submittedName>
        <fullName evidence="5">D-lactate dehydrogenase</fullName>
        <ecNumber evidence="5">1.1.1.28</ecNumber>
    </submittedName>
</protein>
<keyword evidence="2 5" id="KW-0560">Oxidoreductase</keyword>
<dbReference type="InterPro" id="IPR036291">
    <property type="entry name" value="NAD(P)-bd_dom_sf"/>
</dbReference>
<keyword evidence="3" id="KW-0520">NAD</keyword>
<accession>A0A2X3CAV5</accession>
<feature type="domain" description="D-isomer specific 2-hydroxyacid dehydrogenase NAD-binding" evidence="4">
    <location>
        <begin position="2"/>
        <end position="85"/>
    </location>
</feature>
<dbReference type="PANTHER" id="PTHR43026:SF1">
    <property type="entry name" value="2-HYDROXYACID DEHYDROGENASE HOMOLOG 1-RELATED"/>
    <property type="match status" value="1"/>
</dbReference>
<dbReference type="InterPro" id="IPR029753">
    <property type="entry name" value="D-isomer_DH_CS"/>
</dbReference>
<dbReference type="AlphaFoldDB" id="A0A2X3CAV5"/>
<evidence type="ECO:0000313" key="6">
    <source>
        <dbReference type="Proteomes" id="UP000251088"/>
    </source>
</evidence>
<dbReference type="GO" id="GO:0051287">
    <property type="term" value="F:NAD binding"/>
    <property type="evidence" value="ECO:0007669"/>
    <property type="project" value="InterPro"/>
</dbReference>
<name>A0A2X3CAV5_KLEPN</name>
<dbReference type="EMBL" id="UAWN01000011">
    <property type="protein sequence ID" value="SQC14072.1"/>
    <property type="molecule type" value="Genomic_DNA"/>
</dbReference>
<evidence type="ECO:0000259" key="4">
    <source>
        <dbReference type="Pfam" id="PF02826"/>
    </source>
</evidence>
<proteinExistence type="inferred from homology"/>
<dbReference type="Pfam" id="PF02826">
    <property type="entry name" value="2-Hacid_dh_C"/>
    <property type="match status" value="1"/>
</dbReference>
<evidence type="ECO:0000256" key="1">
    <source>
        <dbReference type="ARBA" id="ARBA00005854"/>
    </source>
</evidence>
<dbReference type="PROSITE" id="PS00670">
    <property type="entry name" value="D_2_HYDROXYACID_DH_2"/>
    <property type="match status" value="1"/>
</dbReference>
<dbReference type="EC" id="1.1.1.28" evidence="5"/>